<dbReference type="GO" id="GO:0046503">
    <property type="term" value="P:glycerolipid catabolic process"/>
    <property type="evidence" value="ECO:0007669"/>
    <property type="project" value="TreeGrafter"/>
</dbReference>
<dbReference type="SUPFAM" id="SSF53474">
    <property type="entry name" value="alpha/beta-Hydrolases"/>
    <property type="match status" value="1"/>
</dbReference>
<dbReference type="InterPro" id="IPR029058">
    <property type="entry name" value="AB_hydrolase_fold"/>
</dbReference>
<feature type="domain" description="AB hydrolase-1" evidence="1">
    <location>
        <begin position="18"/>
        <end position="248"/>
    </location>
</feature>
<accession>A0A348WGP7</accession>
<dbReference type="Gene3D" id="3.40.50.1820">
    <property type="entry name" value="alpha/beta hydrolase"/>
    <property type="match status" value="1"/>
</dbReference>
<gene>
    <name evidence="2" type="ORF">DCS45_17805</name>
</gene>
<protein>
    <submittedName>
        <fullName evidence="2">3-oxoadipate enol-lactonase</fullName>
    </submittedName>
</protein>
<evidence type="ECO:0000313" key="2">
    <source>
        <dbReference type="EMBL" id="HAR53709.1"/>
    </source>
</evidence>
<organism evidence="2 3">
    <name type="scientific">Roseovarius nubinhibens</name>
    <dbReference type="NCBI Taxonomy" id="314263"/>
    <lineage>
        <taxon>Bacteria</taxon>
        <taxon>Pseudomonadati</taxon>
        <taxon>Pseudomonadota</taxon>
        <taxon>Alphaproteobacteria</taxon>
        <taxon>Rhodobacterales</taxon>
        <taxon>Roseobacteraceae</taxon>
        <taxon>Roseovarius</taxon>
    </lineage>
</organism>
<dbReference type="PANTHER" id="PTHR43433">
    <property type="entry name" value="HYDROLASE, ALPHA/BETA FOLD FAMILY PROTEIN"/>
    <property type="match status" value="1"/>
</dbReference>
<name>A0A348WGP7_9RHOB</name>
<sequence>MPWAGGTYYEVSGPEGAPAVVLIHGLGLTAAVTWEAIGAALARDYRVIRYDLNGHGQSATPPGDASLTALSEQVIALLDALGVARAALVGFSLGGMINRRVAMDHPDRVRGLGILNSPHERGEALQARVEAQAQAAGEGGPFATIDAALERWFRSEFRAAQPETVARVRATVLANDPGDYAAHRWVLAQGVRELIRPVPPITCLTLVMTGEEDSGSTPAMSRAIAAEIEGSDCQILPGQKHLGLIEDPESFIVPLRGFLGRLPD</sequence>
<dbReference type="EMBL" id="DMVW01000171">
    <property type="protein sequence ID" value="HAR53709.1"/>
    <property type="molecule type" value="Genomic_DNA"/>
</dbReference>
<dbReference type="Pfam" id="PF00561">
    <property type="entry name" value="Abhydrolase_1"/>
    <property type="match status" value="1"/>
</dbReference>
<dbReference type="AlphaFoldDB" id="A0A348WGP7"/>
<reference evidence="2 3" key="1">
    <citation type="journal article" date="2018" name="Nat. Biotechnol.">
        <title>A standardized bacterial taxonomy based on genome phylogeny substantially revises the tree of life.</title>
        <authorList>
            <person name="Parks D.H."/>
            <person name="Chuvochina M."/>
            <person name="Waite D.W."/>
            <person name="Rinke C."/>
            <person name="Skarshewski A."/>
            <person name="Chaumeil P.A."/>
            <person name="Hugenholtz P."/>
        </authorList>
    </citation>
    <scope>NUCLEOTIDE SEQUENCE [LARGE SCALE GENOMIC DNA]</scope>
    <source>
        <strain evidence="2">UBA9169</strain>
    </source>
</reference>
<dbReference type="RefSeq" id="WP_339851826.1">
    <property type="nucleotide sequence ID" value="NZ_CAXAXR010000002.1"/>
</dbReference>
<dbReference type="GO" id="GO:0004806">
    <property type="term" value="F:triacylglycerol lipase activity"/>
    <property type="evidence" value="ECO:0007669"/>
    <property type="project" value="TreeGrafter"/>
</dbReference>
<evidence type="ECO:0000259" key="1">
    <source>
        <dbReference type="Pfam" id="PF00561"/>
    </source>
</evidence>
<comment type="caution">
    <text evidence="2">The sequence shown here is derived from an EMBL/GenBank/DDBJ whole genome shotgun (WGS) entry which is preliminary data.</text>
</comment>
<dbReference type="Proteomes" id="UP000264719">
    <property type="component" value="Unassembled WGS sequence"/>
</dbReference>
<evidence type="ECO:0000313" key="3">
    <source>
        <dbReference type="Proteomes" id="UP000264719"/>
    </source>
</evidence>
<dbReference type="PRINTS" id="PR00111">
    <property type="entry name" value="ABHYDROLASE"/>
</dbReference>
<dbReference type="PANTHER" id="PTHR43433:SF5">
    <property type="entry name" value="AB HYDROLASE-1 DOMAIN-CONTAINING PROTEIN"/>
    <property type="match status" value="1"/>
</dbReference>
<dbReference type="InterPro" id="IPR050471">
    <property type="entry name" value="AB_hydrolase"/>
</dbReference>
<proteinExistence type="predicted"/>
<dbReference type="InterPro" id="IPR000073">
    <property type="entry name" value="AB_hydrolase_1"/>
</dbReference>